<proteinExistence type="predicted"/>
<accession>A0A2P2NYY8</accession>
<reference evidence="1" key="1">
    <citation type="submission" date="2018-02" db="EMBL/GenBank/DDBJ databases">
        <title>Rhizophora mucronata_Transcriptome.</title>
        <authorList>
            <person name="Meera S.P."/>
            <person name="Sreeshan A."/>
            <person name="Augustine A."/>
        </authorList>
    </citation>
    <scope>NUCLEOTIDE SEQUENCE</scope>
    <source>
        <tissue evidence="1">Leaf</tissue>
    </source>
</reference>
<evidence type="ECO:0000313" key="1">
    <source>
        <dbReference type="EMBL" id="MBX47664.1"/>
    </source>
</evidence>
<dbReference type="AlphaFoldDB" id="A0A2P2NYY8"/>
<protein>
    <submittedName>
        <fullName evidence="1">Uncharacterized protein</fullName>
    </submittedName>
</protein>
<organism evidence="1">
    <name type="scientific">Rhizophora mucronata</name>
    <name type="common">Asiatic mangrove</name>
    <dbReference type="NCBI Taxonomy" id="61149"/>
    <lineage>
        <taxon>Eukaryota</taxon>
        <taxon>Viridiplantae</taxon>
        <taxon>Streptophyta</taxon>
        <taxon>Embryophyta</taxon>
        <taxon>Tracheophyta</taxon>
        <taxon>Spermatophyta</taxon>
        <taxon>Magnoliopsida</taxon>
        <taxon>eudicotyledons</taxon>
        <taxon>Gunneridae</taxon>
        <taxon>Pentapetalae</taxon>
        <taxon>rosids</taxon>
        <taxon>fabids</taxon>
        <taxon>Malpighiales</taxon>
        <taxon>Rhizophoraceae</taxon>
        <taxon>Rhizophora</taxon>
    </lineage>
</organism>
<name>A0A2P2NYY8_RHIMU</name>
<sequence length="29" mass="3336">MHFHTFRTKKEVAYASMHAISINRSGVTD</sequence>
<dbReference type="EMBL" id="GGEC01067180">
    <property type="protein sequence ID" value="MBX47664.1"/>
    <property type="molecule type" value="Transcribed_RNA"/>
</dbReference>